<feature type="region of interest" description="Disordered" evidence="2">
    <location>
        <begin position="729"/>
        <end position="780"/>
    </location>
</feature>
<dbReference type="STRING" id="329885.A0A4V5N8H8"/>
<dbReference type="PANTHER" id="PTHR46434">
    <property type="entry name" value="GENETIC INTERACTOR OF PROHIBITINS 3, MITOCHONDRIAL"/>
    <property type="match status" value="1"/>
</dbReference>
<dbReference type="OrthoDB" id="1696305at2759"/>
<dbReference type="Gene3D" id="3.40.50.300">
    <property type="entry name" value="P-loop containing nucleotide triphosphate hydrolases"/>
    <property type="match status" value="1"/>
</dbReference>
<sequence length="1269" mass="138988">MRDPRPTFTAASAEPRLSVFHRVWEDFHMQGLGNMKGTSVGGTLVTTCSDSSPAPRHQLARWFDPSRRLFASQTTRREEHVATTLPEHHHLPPPPVGQDELSLRALTKRLPVVCPGCGAHSQTNEPSSAGYYDLHKTRNSKKRLKVELEDAVWRQALAQDSSLLMPDRDAFSSAEPQHVLEASSTTVPICDRCHSLLYQSNGTSIIHPSMQSIQSIIEESPHKHNHIYHVLDAADFPLSLIPNLQHALNLPKLRTRNRRSKTIQYTRGRVAEVSFIITRSDLLAPKKEQVDTLMPYLQGVLRDALGRRDAKVRLGNVRCVSSKRGWWTKVVKEEVWERKGAAWMVGKVNVGKSALFEVVFPKGRMGQDKGDRGGGEGFPVRDAGLSGTAGGEEASSSGSMETADSPSDLAEGADKTEGVASIADTYQESELLVDRDIQDDADEEPLNDADDDLSLLPPAQPETAFPTMPLVSSLPGTTASPIRIPYGNGKGELIDLPGVHRSSLDLHVLPEHHKEMVMQSRITPEQFTIRPGQSLLLGGLIRLTPKFAREGEVMLAYPFVPAAFTPHVTGTHKAVAIQTGVHSKLSRDRLGDIYEGKISSIATEEAKAKMQSAGRYKLEWNVTKRRAGALTEPAAGKQKADDLPFTIYSADVLIESVGWVEVVCQVRKRRPSLGSDDASSALEDEPEGAGNGDGMPEVEVWSPEGKSVGWRRPMGAWDFGGKRREAVHLRRARQRGSVGAKVMATTPRSPPRPSSPSPPPRSPETSPPPPTNPAPPPNQPLVLRFLTAHLAHNAIEPRTHAKLHRMIQIISAIGRELHTISCSEVVLVGAVRRVEWYAWCLLDGCGAFQRVMEGRIGKVREAVEGLLEFDDGAGMGDGEGEGRVGQLRGVLSTLHVPTGNDARLFRHLLEYYDERVYSKFQDLHRQKPENLLRSVNERLTAIAYCLTDICTLCNAADSVVEELEREYATLQDRAHQLAAMARLQSATKERKVAPAKRPALRIDVKAAQGHLKTSPIPNEPPRLPPLQFQQLSADEMINPSKSAPIPGGDGRVAALTKSFSAVEDQVHHRKHFRSATVDSSTGYVTGNSEAIGLGIVIAQGAQAPETLERRIRAKASESAIPRVFETSFAGVVERGRHFRLLTPEALPSTPIPTSPVSADEDPVKVRDFGDASETPSLCPSPVTLLFRREALVSRDVQWESRVLGGEVVRSRRPSEKLHLQGSRVVEDGHSPSFDGWLSSRAAPPVERSAPGTPSSAVKRGGARQRENTL</sequence>
<keyword evidence="1" id="KW-0175">Coiled coil</keyword>
<dbReference type="GO" id="GO:0005739">
    <property type="term" value="C:mitochondrion"/>
    <property type="evidence" value="ECO:0007669"/>
    <property type="project" value="TreeGrafter"/>
</dbReference>
<reference evidence="3 4" key="1">
    <citation type="submission" date="2017-03" db="EMBL/GenBank/DDBJ databases">
        <title>Genomes of endolithic fungi from Antarctica.</title>
        <authorList>
            <person name="Coleine C."/>
            <person name="Masonjones S."/>
            <person name="Stajich J.E."/>
        </authorList>
    </citation>
    <scope>NUCLEOTIDE SEQUENCE [LARGE SCALE GENOMIC DNA]</scope>
    <source>
        <strain evidence="3 4">CCFEE 5311</strain>
    </source>
</reference>
<feature type="compositionally biased region" description="Pro residues" evidence="2">
    <location>
        <begin position="748"/>
        <end position="779"/>
    </location>
</feature>
<dbReference type="InterPro" id="IPR050896">
    <property type="entry name" value="Mito_lipid_metab_GTPase"/>
</dbReference>
<dbReference type="AlphaFoldDB" id="A0A4V5N8H8"/>
<comment type="caution">
    <text evidence="3">The sequence shown here is derived from an EMBL/GenBank/DDBJ whole genome shotgun (WGS) entry which is preliminary data.</text>
</comment>
<evidence type="ECO:0000313" key="3">
    <source>
        <dbReference type="EMBL" id="TKA36509.1"/>
    </source>
</evidence>
<gene>
    <name evidence="3" type="ORF">B0A54_13511</name>
</gene>
<dbReference type="PANTHER" id="PTHR46434:SF1">
    <property type="entry name" value="GENETIC INTERACTOR OF PROHIBITINS 3, MITOCHONDRIAL"/>
    <property type="match status" value="1"/>
</dbReference>
<feature type="region of interest" description="Disordered" evidence="2">
    <location>
        <begin position="670"/>
        <end position="707"/>
    </location>
</feature>
<evidence type="ECO:0000256" key="1">
    <source>
        <dbReference type="SAM" id="Coils"/>
    </source>
</evidence>
<dbReference type="Proteomes" id="UP000310066">
    <property type="component" value="Unassembled WGS sequence"/>
</dbReference>
<feature type="compositionally biased region" description="Acidic residues" evidence="2">
    <location>
        <begin position="442"/>
        <end position="453"/>
    </location>
</feature>
<feature type="compositionally biased region" description="Basic and acidic residues" evidence="2">
    <location>
        <begin position="365"/>
        <end position="374"/>
    </location>
</feature>
<organism evidence="3 4">
    <name type="scientific">Friedmanniomyces endolithicus</name>
    <dbReference type="NCBI Taxonomy" id="329885"/>
    <lineage>
        <taxon>Eukaryota</taxon>
        <taxon>Fungi</taxon>
        <taxon>Dikarya</taxon>
        <taxon>Ascomycota</taxon>
        <taxon>Pezizomycotina</taxon>
        <taxon>Dothideomycetes</taxon>
        <taxon>Dothideomycetidae</taxon>
        <taxon>Mycosphaerellales</taxon>
        <taxon>Teratosphaeriaceae</taxon>
        <taxon>Friedmanniomyces</taxon>
    </lineage>
</organism>
<feature type="region of interest" description="Disordered" evidence="2">
    <location>
        <begin position="1228"/>
        <end position="1269"/>
    </location>
</feature>
<proteinExistence type="predicted"/>
<name>A0A4V5N8H8_9PEZI</name>
<accession>A0A4V5N8H8</accession>
<dbReference type="SUPFAM" id="SSF52540">
    <property type="entry name" value="P-loop containing nucleoside triphosphate hydrolases"/>
    <property type="match status" value="1"/>
</dbReference>
<evidence type="ECO:0000256" key="2">
    <source>
        <dbReference type="SAM" id="MobiDB-lite"/>
    </source>
</evidence>
<protein>
    <recommendedName>
        <fullName evidence="5">G domain-containing protein</fullName>
    </recommendedName>
</protein>
<feature type="region of interest" description="Disordered" evidence="2">
    <location>
        <begin position="442"/>
        <end position="472"/>
    </location>
</feature>
<dbReference type="EMBL" id="NAJP01000059">
    <property type="protein sequence ID" value="TKA36509.1"/>
    <property type="molecule type" value="Genomic_DNA"/>
</dbReference>
<dbReference type="InterPro" id="IPR027417">
    <property type="entry name" value="P-loop_NTPase"/>
</dbReference>
<feature type="coiled-coil region" evidence="1">
    <location>
        <begin position="953"/>
        <end position="980"/>
    </location>
</feature>
<evidence type="ECO:0000313" key="4">
    <source>
        <dbReference type="Proteomes" id="UP000310066"/>
    </source>
</evidence>
<evidence type="ECO:0008006" key="5">
    <source>
        <dbReference type="Google" id="ProtNLM"/>
    </source>
</evidence>
<feature type="compositionally biased region" description="Low complexity" evidence="2">
    <location>
        <begin position="383"/>
        <end position="403"/>
    </location>
</feature>
<feature type="region of interest" description="Disordered" evidence="2">
    <location>
        <begin position="365"/>
        <end position="416"/>
    </location>
</feature>